<dbReference type="InterPro" id="IPR054429">
    <property type="entry name" value="Znf-CCCH_Muscleblind-like"/>
</dbReference>
<reference evidence="11" key="1">
    <citation type="submission" date="2021-02" db="EMBL/GenBank/DDBJ databases">
        <authorList>
            <person name="Nowell W R."/>
        </authorList>
    </citation>
    <scope>NUCLEOTIDE SEQUENCE</scope>
</reference>
<evidence type="ECO:0000313" key="12">
    <source>
        <dbReference type="Proteomes" id="UP000663870"/>
    </source>
</evidence>
<evidence type="ECO:0000256" key="5">
    <source>
        <dbReference type="ARBA" id="ARBA00022833"/>
    </source>
</evidence>
<feature type="zinc finger region" description="C3H1-type" evidence="8">
    <location>
        <begin position="92"/>
        <end position="120"/>
    </location>
</feature>
<feature type="zinc finger region" description="C3H1-type" evidence="8">
    <location>
        <begin position="301"/>
        <end position="322"/>
    </location>
</feature>
<feature type="region of interest" description="Disordered" evidence="9">
    <location>
        <begin position="384"/>
        <end position="413"/>
    </location>
</feature>
<evidence type="ECO:0000256" key="7">
    <source>
        <dbReference type="ARBA" id="ARBA00038226"/>
    </source>
</evidence>
<feature type="domain" description="C3H1-type" evidence="10">
    <location>
        <begin position="301"/>
        <end position="322"/>
    </location>
</feature>
<keyword evidence="5 8" id="KW-0862">Zinc</keyword>
<feature type="zinc finger region" description="C3H1-type" evidence="8">
    <location>
        <begin position="262"/>
        <end position="289"/>
    </location>
</feature>
<evidence type="ECO:0000259" key="10">
    <source>
        <dbReference type="PROSITE" id="PS50103"/>
    </source>
</evidence>
<comment type="caution">
    <text evidence="11">The sequence shown here is derived from an EMBL/GenBank/DDBJ whole genome shotgun (WGS) entry which is preliminary data.</text>
</comment>
<feature type="compositionally biased region" description="Polar residues" evidence="9">
    <location>
        <begin position="384"/>
        <end position="401"/>
    </location>
</feature>
<evidence type="ECO:0000256" key="1">
    <source>
        <dbReference type="ARBA" id="ARBA00004123"/>
    </source>
</evidence>
<evidence type="ECO:0000256" key="3">
    <source>
        <dbReference type="ARBA" id="ARBA00022737"/>
    </source>
</evidence>
<gene>
    <name evidence="11" type="ORF">JXQ802_LOCUS6988</name>
</gene>
<dbReference type="AlphaFoldDB" id="A0A813WK91"/>
<keyword evidence="6" id="KW-0539">Nucleus</keyword>
<feature type="zinc finger region" description="C3H1-type" evidence="8">
    <location>
        <begin position="58"/>
        <end position="86"/>
    </location>
</feature>
<dbReference type="Pfam" id="PF22628">
    <property type="entry name" value="zf-CCCH_10"/>
    <property type="match status" value="3"/>
</dbReference>
<evidence type="ECO:0000256" key="2">
    <source>
        <dbReference type="ARBA" id="ARBA00022723"/>
    </source>
</evidence>
<comment type="similarity">
    <text evidence="7">Belongs to the muscleblind family.</text>
</comment>
<evidence type="ECO:0000256" key="4">
    <source>
        <dbReference type="ARBA" id="ARBA00022771"/>
    </source>
</evidence>
<keyword evidence="3" id="KW-0677">Repeat</keyword>
<dbReference type="GO" id="GO:0008270">
    <property type="term" value="F:zinc ion binding"/>
    <property type="evidence" value="ECO:0007669"/>
    <property type="project" value="UniProtKB-KW"/>
</dbReference>
<dbReference type="GO" id="GO:0043484">
    <property type="term" value="P:regulation of RNA splicing"/>
    <property type="evidence" value="ECO:0007669"/>
    <property type="project" value="TreeGrafter"/>
</dbReference>
<dbReference type="EMBL" id="CAJNOL010000113">
    <property type="protein sequence ID" value="CAF0857105.1"/>
    <property type="molecule type" value="Genomic_DNA"/>
</dbReference>
<evidence type="ECO:0000256" key="6">
    <source>
        <dbReference type="ARBA" id="ARBA00023242"/>
    </source>
</evidence>
<dbReference type="GO" id="GO:0005654">
    <property type="term" value="C:nucleoplasm"/>
    <property type="evidence" value="ECO:0007669"/>
    <property type="project" value="TreeGrafter"/>
</dbReference>
<keyword evidence="4 8" id="KW-0863">Zinc-finger</keyword>
<feature type="compositionally biased region" description="Low complexity" evidence="9">
    <location>
        <begin position="8"/>
        <end position="23"/>
    </location>
</feature>
<evidence type="ECO:0000256" key="8">
    <source>
        <dbReference type="PROSITE-ProRule" id="PRU00723"/>
    </source>
</evidence>
<accession>A0A813WK91</accession>
<dbReference type="GO" id="GO:0003723">
    <property type="term" value="F:RNA binding"/>
    <property type="evidence" value="ECO:0007669"/>
    <property type="project" value="TreeGrafter"/>
</dbReference>
<feature type="domain" description="C3H1-type" evidence="10">
    <location>
        <begin position="262"/>
        <end position="289"/>
    </location>
</feature>
<dbReference type="PANTHER" id="PTHR12675:SF12">
    <property type="entry name" value="PROTEIN MUSCLEBLIND"/>
    <property type="match status" value="1"/>
</dbReference>
<evidence type="ECO:0000256" key="9">
    <source>
        <dbReference type="SAM" id="MobiDB-lite"/>
    </source>
</evidence>
<feature type="domain" description="C3H1-type" evidence="10">
    <location>
        <begin position="58"/>
        <end position="86"/>
    </location>
</feature>
<proteinExistence type="inferred from homology"/>
<dbReference type="GO" id="GO:0005737">
    <property type="term" value="C:cytoplasm"/>
    <property type="evidence" value="ECO:0007669"/>
    <property type="project" value="TreeGrafter"/>
</dbReference>
<dbReference type="InterPro" id="IPR000571">
    <property type="entry name" value="Znf_CCCH"/>
</dbReference>
<feature type="domain" description="C3H1-type" evidence="10">
    <location>
        <begin position="92"/>
        <end position="120"/>
    </location>
</feature>
<keyword evidence="12" id="KW-1185">Reference proteome</keyword>
<sequence length="604" mass="65460">MHHQQYITPLPGSSSSSTGGSPTTAAQVQAAAAAAAAAQAAANMPLIASIANVKDSRWLTLEVCREYQRGKCTRSEQECKFAHPPTHVEVNSGKVIACFDSLKGKCNRTNPPCKYLHPPQHLRDILLQNGRNNLILRSIAMNIAANQSIYPQTTAHMPYHNGAIIQNPMQQPTSLPSYHHIGPTAPGQSALLFNPAGQAFSIPLHAAHLQQLSQATPGTPMFSSDGAQYFQPVTQLTAQATGQKPARTDRLEVYPNSNSNHDALKVCSDFQHGQCLNTADTCPLAHPQTHCPLDTDGLVIVCVDYIKGKCIRDTCKYFHPPEHLVTQLKAIKAQSAAVAAQVFSNAAATTIQYSPSTLQFVHPLTLNSSQSILAAPHPTTYTYPQRTSTAPACSSPLQQQNTHEDDGSYANGFVSSYQPYPGAAIQTIYTQTASVDLKDSLINSTNGDTIGRNGSSSSSSSSSTGVKPPGTQLIAAPPHFVQQQSQQQQSLVVQHQQQQKRSAVADPKTGIPMAAYPLTAFSYPSPSPLPIQFQQQYLTAVPMTSQPQMKNFKSWRCTQPQCKYVHLIEDFVEVNNDYVSICKEAILGNYFKNKFGIRTLPALS</sequence>
<comment type="subcellular location">
    <subcellularLocation>
        <location evidence="1">Nucleus</location>
    </subcellularLocation>
</comment>
<dbReference type="PROSITE" id="PS50103">
    <property type="entry name" value="ZF_C3H1"/>
    <property type="match status" value="4"/>
</dbReference>
<dbReference type="Proteomes" id="UP000663870">
    <property type="component" value="Unassembled WGS sequence"/>
</dbReference>
<organism evidence="11 12">
    <name type="scientific">Rotaria sordida</name>
    <dbReference type="NCBI Taxonomy" id="392033"/>
    <lineage>
        <taxon>Eukaryota</taxon>
        <taxon>Metazoa</taxon>
        <taxon>Spiralia</taxon>
        <taxon>Gnathifera</taxon>
        <taxon>Rotifera</taxon>
        <taxon>Eurotatoria</taxon>
        <taxon>Bdelloidea</taxon>
        <taxon>Philodinida</taxon>
        <taxon>Philodinidae</taxon>
        <taxon>Rotaria</taxon>
    </lineage>
</organism>
<feature type="region of interest" description="Disordered" evidence="9">
    <location>
        <begin position="446"/>
        <end position="473"/>
    </location>
</feature>
<name>A0A813WK91_9BILA</name>
<keyword evidence="2 8" id="KW-0479">Metal-binding</keyword>
<dbReference type="SMART" id="SM00356">
    <property type="entry name" value="ZnF_C3H1"/>
    <property type="match status" value="4"/>
</dbReference>
<feature type="region of interest" description="Disordered" evidence="9">
    <location>
        <begin position="1"/>
        <end position="23"/>
    </location>
</feature>
<dbReference type="PANTHER" id="PTHR12675">
    <property type="entry name" value="MUSCLEBLIND-LIKE PROTEIN"/>
    <property type="match status" value="1"/>
</dbReference>
<dbReference type="FunFam" id="3.30.1370.210:FF:000005">
    <property type="entry name" value="Muscleblind, isoform M"/>
    <property type="match status" value="1"/>
</dbReference>
<protein>
    <recommendedName>
        <fullName evidence="10">C3H1-type domain-containing protein</fullName>
    </recommendedName>
</protein>
<dbReference type="Gene3D" id="3.30.1370.210">
    <property type="match status" value="2"/>
</dbReference>
<evidence type="ECO:0000313" key="11">
    <source>
        <dbReference type="EMBL" id="CAF0857105.1"/>
    </source>
</evidence>